<evidence type="ECO:0000256" key="1">
    <source>
        <dbReference type="SAM" id="MobiDB-lite"/>
    </source>
</evidence>
<sequence length="286" mass="33292">MPNMGKRSGLPLNRKREPKPGNGKKSWLLKTVNDDKEHDTEQFMDWDKFDIPDGEDGGNNKGNGDFYHCYCCIEINTGEDCLTRYGKKGLVDSKGNKHFAAYKIPASIGKGSERVRVCPRAWLQYIRSKEKVLSSCPGVTLDWPNHEWITFLRQENIDIEYPRIDVLPKGKECLRCYAEKNHEVQDLIGNNSHILVPKLKHWKDIPMFEFEEWVKPVWNEEWEKLEEPVVLADGSLFWWSEVPKEHRPREIEERISSKGTTLFIVTEDEPELAETARAHLTDNPWL</sequence>
<keyword evidence="3" id="KW-1185">Reference proteome</keyword>
<organism evidence="2 3">
    <name type="scientific">Massariosphaeria phaeospora</name>
    <dbReference type="NCBI Taxonomy" id="100035"/>
    <lineage>
        <taxon>Eukaryota</taxon>
        <taxon>Fungi</taxon>
        <taxon>Dikarya</taxon>
        <taxon>Ascomycota</taxon>
        <taxon>Pezizomycotina</taxon>
        <taxon>Dothideomycetes</taxon>
        <taxon>Pleosporomycetidae</taxon>
        <taxon>Pleosporales</taxon>
        <taxon>Pleosporales incertae sedis</taxon>
        <taxon>Massariosphaeria</taxon>
    </lineage>
</organism>
<gene>
    <name evidence="2" type="ORF">BDV95DRAFT_589949</name>
</gene>
<evidence type="ECO:0000313" key="3">
    <source>
        <dbReference type="Proteomes" id="UP000481861"/>
    </source>
</evidence>
<dbReference type="Proteomes" id="UP000481861">
    <property type="component" value="Unassembled WGS sequence"/>
</dbReference>
<feature type="region of interest" description="Disordered" evidence="1">
    <location>
        <begin position="1"/>
        <end position="32"/>
    </location>
</feature>
<accession>A0A7C8MIR1</accession>
<comment type="caution">
    <text evidence="2">The sequence shown here is derived from an EMBL/GenBank/DDBJ whole genome shotgun (WGS) entry which is preliminary data.</text>
</comment>
<name>A0A7C8MIR1_9PLEO</name>
<dbReference type="EMBL" id="JAADJZ010000002">
    <property type="protein sequence ID" value="KAF2877355.1"/>
    <property type="molecule type" value="Genomic_DNA"/>
</dbReference>
<proteinExistence type="predicted"/>
<reference evidence="2 3" key="1">
    <citation type="submission" date="2020-01" db="EMBL/GenBank/DDBJ databases">
        <authorList>
            <consortium name="DOE Joint Genome Institute"/>
            <person name="Haridas S."/>
            <person name="Albert R."/>
            <person name="Binder M."/>
            <person name="Bloem J."/>
            <person name="Labutti K."/>
            <person name="Salamov A."/>
            <person name="Andreopoulos B."/>
            <person name="Baker S.E."/>
            <person name="Barry K."/>
            <person name="Bills G."/>
            <person name="Bluhm B.H."/>
            <person name="Cannon C."/>
            <person name="Castanera R."/>
            <person name="Culley D.E."/>
            <person name="Daum C."/>
            <person name="Ezra D."/>
            <person name="Gonzalez J.B."/>
            <person name="Henrissat B."/>
            <person name="Kuo A."/>
            <person name="Liang C."/>
            <person name="Lipzen A."/>
            <person name="Lutzoni F."/>
            <person name="Magnuson J."/>
            <person name="Mondo S."/>
            <person name="Nolan M."/>
            <person name="Ohm R."/>
            <person name="Pangilinan J."/>
            <person name="Park H.-J.H."/>
            <person name="Ramirez L."/>
            <person name="Alfaro M."/>
            <person name="Sun H."/>
            <person name="Tritt A."/>
            <person name="Yoshinaga Y."/>
            <person name="Zwiers L.-H.L."/>
            <person name="Turgeon B.G."/>
            <person name="Goodwin S.B."/>
            <person name="Spatafora J.W."/>
            <person name="Crous P.W."/>
            <person name="Grigoriev I.V."/>
        </authorList>
    </citation>
    <scope>NUCLEOTIDE SEQUENCE [LARGE SCALE GENOMIC DNA]</scope>
    <source>
        <strain evidence="2 3">CBS 611.86</strain>
    </source>
</reference>
<dbReference type="AlphaFoldDB" id="A0A7C8MIR1"/>
<evidence type="ECO:0000313" key="2">
    <source>
        <dbReference type="EMBL" id="KAF2877355.1"/>
    </source>
</evidence>
<protein>
    <submittedName>
        <fullName evidence="2">Uncharacterized protein</fullName>
    </submittedName>
</protein>